<dbReference type="AlphaFoldDB" id="A0A1I7SSC3"/>
<evidence type="ECO:0000313" key="15">
    <source>
        <dbReference type="WBParaSite" id="BXY_1594000.1"/>
    </source>
</evidence>
<dbReference type="SUPFAM" id="SSF55486">
    <property type="entry name" value="Metalloproteases ('zincins'), catalytic domain"/>
    <property type="match status" value="1"/>
</dbReference>
<comment type="similarity">
    <text evidence="2">Belongs to the peptidase M13 family.</text>
</comment>
<dbReference type="InterPro" id="IPR018497">
    <property type="entry name" value="Peptidase_M13_C"/>
</dbReference>
<dbReference type="GO" id="GO:0046872">
    <property type="term" value="F:metal ion binding"/>
    <property type="evidence" value="ECO:0007669"/>
    <property type="project" value="UniProtKB-KW"/>
</dbReference>
<dbReference type="InterPro" id="IPR000718">
    <property type="entry name" value="Peptidase_M13"/>
</dbReference>
<dbReference type="CDD" id="cd08662">
    <property type="entry name" value="M13"/>
    <property type="match status" value="1"/>
</dbReference>
<protein>
    <submittedName>
        <fullName evidence="11">(pine wood nematode) hypothetical protein</fullName>
    </submittedName>
</protein>
<evidence type="ECO:0000256" key="5">
    <source>
        <dbReference type="ARBA" id="ARBA00022801"/>
    </source>
</evidence>
<evidence type="ECO:0000313" key="14">
    <source>
        <dbReference type="Proteomes" id="UP000659654"/>
    </source>
</evidence>
<feature type="domain" description="Peptidase M13 N-terminal" evidence="10">
    <location>
        <begin position="38"/>
        <end position="435"/>
    </location>
</feature>
<dbReference type="OrthoDB" id="6475849at2759"/>
<dbReference type="eggNOG" id="KOG3624">
    <property type="taxonomic scope" value="Eukaryota"/>
</dbReference>
<evidence type="ECO:0000313" key="12">
    <source>
        <dbReference type="EMBL" id="CAG9097743.1"/>
    </source>
</evidence>
<organism evidence="13 15">
    <name type="scientific">Bursaphelenchus xylophilus</name>
    <name type="common">Pinewood nematode worm</name>
    <name type="synonym">Aphelenchoides xylophilus</name>
    <dbReference type="NCBI Taxonomy" id="6326"/>
    <lineage>
        <taxon>Eukaryota</taxon>
        <taxon>Metazoa</taxon>
        <taxon>Ecdysozoa</taxon>
        <taxon>Nematoda</taxon>
        <taxon>Chromadorea</taxon>
        <taxon>Rhabditida</taxon>
        <taxon>Tylenchina</taxon>
        <taxon>Tylenchomorpha</taxon>
        <taxon>Aphelenchoidea</taxon>
        <taxon>Aphelenchoididae</taxon>
        <taxon>Bursaphelenchus</taxon>
    </lineage>
</organism>
<dbReference type="EMBL" id="CAJFDI010000002">
    <property type="protein sequence ID" value="CAD5215709.1"/>
    <property type="molecule type" value="Genomic_DNA"/>
</dbReference>
<keyword evidence="14" id="KW-1185">Reference proteome</keyword>
<gene>
    <name evidence="11" type="ORF">BXYJ_LOCUS4165</name>
</gene>
<keyword evidence="4" id="KW-0479">Metal-binding</keyword>
<evidence type="ECO:0000256" key="4">
    <source>
        <dbReference type="ARBA" id="ARBA00022723"/>
    </source>
</evidence>
<sequence>MWVLLLGCLKISIVVANSDGLHQISRLWNESLDLSIDPCEDLYQFACGNWIKNNPIPEDRAYYDKYSQLSDVVNRQTRAFYDSIDDRNSTAISKLKLFYTACMNTTGKSVEKTSELLEFIRKIGVWPMIDGDDKFNATEFDLTGYLARMASIRSMDVFFAAYGNIDLNNVSRTLIHFEKGSLGMSIPQFYLEPKRFRRQVSAYEQYMRTVIYLILKDTGISRSRAQINEHVKEIIGFEKTFAHVALESMSPNHNFSALMKARRLSDMDRIMSIVDWKRYFNTIMPEDVHPYIASNPEVIIANPKFFIALNKLLKRTPARTLANVMLWRFADAWWLQLDERFEEVRHDYIRRVIGTVNRAPRWKECSSVSGIAMAYASDALYVKENFDENDLSQVKNLFEEVRSEFMELLKASDWMDNSTRTYAISKAQDMIALVGAQTIAYNLTALDNYYSELNFSVDDTYGTMVRKHSLWKQKKAARDLLRPVDRYRLPMSATTVNAAYTFVKNALTIPSAILQPPFFDSKFPKATNYGAIGSIISHEIVHGFDMQGRQFDKVGNRKNWWGESTQTEFLNRTECMIKQYSAQKVDGTDMHIDGYGTQGENIADNGGIKQAFRAYTKYLKALGKEEARIPRFEQFDNKQMFFISYAMSYCGHAKPEESVRQIYTDSHAPSKYRINMVASNQPEFSDAFKCSPKATMNPESRCYVW</sequence>
<dbReference type="InterPro" id="IPR008753">
    <property type="entry name" value="Peptidase_M13_N"/>
</dbReference>
<keyword evidence="6" id="KW-0862">Zinc</keyword>
<dbReference type="InterPro" id="IPR042089">
    <property type="entry name" value="Peptidase_M13_dom_2"/>
</dbReference>
<feature type="chain" id="PRO_5036022218" evidence="8">
    <location>
        <begin position="17"/>
        <end position="705"/>
    </location>
</feature>
<evidence type="ECO:0000256" key="3">
    <source>
        <dbReference type="ARBA" id="ARBA00022670"/>
    </source>
</evidence>
<evidence type="ECO:0000313" key="13">
    <source>
        <dbReference type="Proteomes" id="UP000095284"/>
    </source>
</evidence>
<evidence type="ECO:0000259" key="10">
    <source>
        <dbReference type="Pfam" id="PF05649"/>
    </source>
</evidence>
<evidence type="ECO:0000256" key="7">
    <source>
        <dbReference type="ARBA" id="ARBA00023049"/>
    </source>
</evidence>
<comment type="cofactor">
    <cofactor evidence="1">
        <name>Zn(2+)</name>
        <dbReference type="ChEBI" id="CHEBI:29105"/>
    </cofactor>
</comment>
<dbReference type="GO" id="GO:0005886">
    <property type="term" value="C:plasma membrane"/>
    <property type="evidence" value="ECO:0007669"/>
    <property type="project" value="TreeGrafter"/>
</dbReference>
<dbReference type="WBParaSite" id="BXY_1594000.1">
    <property type="protein sequence ID" value="BXY_1594000.1"/>
    <property type="gene ID" value="BXY_1594000"/>
</dbReference>
<keyword evidence="3" id="KW-0645">Protease</keyword>
<dbReference type="Gene3D" id="1.10.1380.10">
    <property type="entry name" value="Neutral endopeptidase , domain2"/>
    <property type="match status" value="1"/>
</dbReference>
<evidence type="ECO:0000256" key="8">
    <source>
        <dbReference type="SAM" id="SignalP"/>
    </source>
</evidence>
<keyword evidence="5" id="KW-0378">Hydrolase</keyword>
<name>A0A1I7SSC3_BURXY</name>
<dbReference type="Pfam" id="PF05649">
    <property type="entry name" value="Peptidase_M13_N"/>
    <property type="match status" value="1"/>
</dbReference>
<dbReference type="Proteomes" id="UP000582659">
    <property type="component" value="Unassembled WGS sequence"/>
</dbReference>
<dbReference type="PRINTS" id="PR00786">
    <property type="entry name" value="NEPRILYSIN"/>
</dbReference>
<dbReference type="EMBL" id="CAJFCV020000002">
    <property type="protein sequence ID" value="CAG9097743.1"/>
    <property type="molecule type" value="Genomic_DNA"/>
</dbReference>
<reference evidence="12" key="2">
    <citation type="submission" date="2020-08" db="EMBL/GenBank/DDBJ databases">
        <authorList>
            <person name="Kikuchi T."/>
        </authorList>
    </citation>
    <scope>NUCLEOTIDE SEQUENCE</scope>
    <source>
        <strain evidence="11">Ka4C1</strain>
    </source>
</reference>
<feature type="signal peptide" evidence="8">
    <location>
        <begin position="1"/>
        <end position="16"/>
    </location>
</feature>
<dbReference type="Pfam" id="PF01431">
    <property type="entry name" value="Peptidase_M13"/>
    <property type="match status" value="1"/>
</dbReference>
<reference evidence="15" key="1">
    <citation type="submission" date="2016-11" db="UniProtKB">
        <authorList>
            <consortium name="WormBaseParasite"/>
        </authorList>
    </citation>
    <scope>IDENTIFICATION</scope>
</reference>
<dbReference type="Proteomes" id="UP000659654">
    <property type="component" value="Unassembled WGS sequence"/>
</dbReference>
<keyword evidence="7" id="KW-0482">Metalloprotease</keyword>
<dbReference type="GO" id="GO:0004222">
    <property type="term" value="F:metalloendopeptidase activity"/>
    <property type="evidence" value="ECO:0007669"/>
    <property type="project" value="InterPro"/>
</dbReference>
<keyword evidence="8" id="KW-0732">Signal</keyword>
<evidence type="ECO:0000256" key="6">
    <source>
        <dbReference type="ARBA" id="ARBA00022833"/>
    </source>
</evidence>
<accession>A0A1I7SSC3</accession>
<dbReference type="PANTHER" id="PTHR11733">
    <property type="entry name" value="ZINC METALLOPROTEASE FAMILY M13 NEPRILYSIN-RELATED"/>
    <property type="match status" value="1"/>
</dbReference>
<dbReference type="InterPro" id="IPR024079">
    <property type="entry name" value="MetalloPept_cat_dom_sf"/>
</dbReference>
<feature type="domain" description="Peptidase M13 C-terminal" evidence="9">
    <location>
        <begin position="497"/>
        <end position="703"/>
    </location>
</feature>
<evidence type="ECO:0000313" key="11">
    <source>
        <dbReference type="EMBL" id="CAD5215709.1"/>
    </source>
</evidence>
<evidence type="ECO:0000259" key="9">
    <source>
        <dbReference type="Pfam" id="PF01431"/>
    </source>
</evidence>
<dbReference type="PROSITE" id="PS51885">
    <property type="entry name" value="NEPRILYSIN"/>
    <property type="match status" value="1"/>
</dbReference>
<evidence type="ECO:0000256" key="1">
    <source>
        <dbReference type="ARBA" id="ARBA00001947"/>
    </source>
</evidence>
<evidence type="ECO:0000256" key="2">
    <source>
        <dbReference type="ARBA" id="ARBA00007357"/>
    </source>
</evidence>
<proteinExistence type="inferred from homology"/>
<dbReference type="GO" id="GO:0016485">
    <property type="term" value="P:protein processing"/>
    <property type="evidence" value="ECO:0007669"/>
    <property type="project" value="TreeGrafter"/>
</dbReference>
<dbReference type="SMR" id="A0A1I7SSC3"/>
<dbReference type="Proteomes" id="UP000095284">
    <property type="component" value="Unplaced"/>
</dbReference>
<dbReference type="PANTHER" id="PTHR11733:SF237">
    <property type="entry name" value="NEPRILYSIN-LIKE 4"/>
    <property type="match status" value="1"/>
</dbReference>
<dbReference type="Gene3D" id="3.40.390.10">
    <property type="entry name" value="Collagenase (Catalytic Domain)"/>
    <property type="match status" value="1"/>
</dbReference>